<evidence type="ECO:0000256" key="13">
    <source>
        <dbReference type="ARBA" id="ARBA00022737"/>
    </source>
</evidence>
<dbReference type="SMART" id="SM00631">
    <property type="entry name" value="Zn_pept"/>
    <property type="match status" value="3"/>
</dbReference>
<dbReference type="Proteomes" id="UP000694391">
    <property type="component" value="Unplaced"/>
</dbReference>
<dbReference type="Gene3D" id="2.60.40.1120">
    <property type="entry name" value="Carboxypeptidase-like, regulatory domain"/>
    <property type="match status" value="3"/>
</dbReference>
<dbReference type="CDD" id="cd11308">
    <property type="entry name" value="Peptidase_M14NE-CP-C_like"/>
    <property type="match status" value="3"/>
</dbReference>
<dbReference type="GeneTree" id="ENSGT00940000156919"/>
<comment type="similarity">
    <text evidence="4 24">Belongs to the peptidase M14 family.</text>
</comment>
<feature type="active site" description="Proton donor/acceptor" evidence="24">
    <location>
        <position position="351"/>
    </location>
</feature>
<keyword evidence="13" id="KW-0677">Repeat</keyword>
<keyword evidence="19" id="KW-0564">Palmitate</keyword>
<dbReference type="FunFam" id="2.60.40.1120:FF:000005">
    <property type="entry name" value="Carboxypeptidase D"/>
    <property type="match status" value="1"/>
</dbReference>
<evidence type="ECO:0000256" key="1">
    <source>
        <dbReference type="ARBA" id="ARBA00000614"/>
    </source>
</evidence>
<feature type="region of interest" description="Disordered" evidence="25">
    <location>
        <begin position="1363"/>
        <end position="1384"/>
    </location>
</feature>
<comment type="cofactor">
    <cofactor evidence="2">
        <name>Zn(2+)</name>
        <dbReference type="ChEBI" id="CHEBI:29105"/>
    </cofactor>
</comment>
<evidence type="ECO:0000256" key="10">
    <source>
        <dbReference type="ARBA" id="ARBA00022692"/>
    </source>
</evidence>
<evidence type="ECO:0000256" key="9">
    <source>
        <dbReference type="ARBA" id="ARBA00022670"/>
    </source>
</evidence>
<gene>
    <name evidence="29" type="primary">CPD</name>
</gene>
<evidence type="ECO:0000256" key="22">
    <source>
        <dbReference type="ARBA" id="ARBA00030819"/>
    </source>
</evidence>
<evidence type="ECO:0000256" key="11">
    <source>
        <dbReference type="ARBA" id="ARBA00022723"/>
    </source>
</evidence>
<dbReference type="PRINTS" id="PR00765">
    <property type="entry name" value="CRBOXYPTASEA"/>
</dbReference>
<evidence type="ECO:0000256" key="26">
    <source>
        <dbReference type="SAM" id="Phobius"/>
    </source>
</evidence>
<dbReference type="Gene3D" id="3.40.630.10">
    <property type="entry name" value="Zn peptidases"/>
    <property type="match status" value="3"/>
</dbReference>
<reference evidence="29" key="2">
    <citation type="submission" date="2025-09" db="UniProtKB">
        <authorList>
            <consortium name="Ensembl"/>
        </authorList>
    </citation>
    <scope>IDENTIFICATION</scope>
</reference>
<dbReference type="FunFam" id="3.40.630.10:FF:000026">
    <property type="entry name" value="Carboxypeptidase D"/>
    <property type="match status" value="1"/>
</dbReference>
<keyword evidence="20" id="KW-0325">Glycoprotein</keyword>
<dbReference type="GO" id="GO:0005886">
    <property type="term" value="C:plasma membrane"/>
    <property type="evidence" value="ECO:0007669"/>
    <property type="project" value="UniProtKB-SubCell"/>
</dbReference>
<feature type="domain" description="Peptidase M14" evidence="28">
    <location>
        <begin position="503"/>
        <end position="793"/>
    </location>
</feature>
<proteinExistence type="inferred from homology"/>
<dbReference type="EC" id="3.4.17.22" evidence="5"/>
<evidence type="ECO:0000256" key="17">
    <source>
        <dbReference type="ARBA" id="ARBA00023049"/>
    </source>
</evidence>
<evidence type="ECO:0000256" key="8">
    <source>
        <dbReference type="ARBA" id="ARBA00022645"/>
    </source>
</evidence>
<feature type="region of interest" description="Disordered" evidence="25">
    <location>
        <begin position="876"/>
        <end position="899"/>
    </location>
</feature>
<dbReference type="PANTHER" id="PTHR11532:SF73">
    <property type="entry name" value="CARBOXYPEPTIDASE D"/>
    <property type="match status" value="1"/>
</dbReference>
<evidence type="ECO:0000256" key="23">
    <source>
        <dbReference type="ARBA" id="ARBA00082537"/>
    </source>
</evidence>
<feature type="signal peptide" evidence="27">
    <location>
        <begin position="1"/>
        <end position="37"/>
    </location>
</feature>
<feature type="transmembrane region" description="Helical" evidence="26">
    <location>
        <begin position="1304"/>
        <end position="1327"/>
    </location>
</feature>
<accession>A0A8C0KEA0</accession>
<evidence type="ECO:0000256" key="12">
    <source>
        <dbReference type="ARBA" id="ARBA00022729"/>
    </source>
</evidence>
<keyword evidence="17" id="KW-0482">Metalloprotease</keyword>
<evidence type="ECO:0000256" key="19">
    <source>
        <dbReference type="ARBA" id="ARBA00023139"/>
    </source>
</evidence>
<name>A0A8C0KEA0_CANLU</name>
<evidence type="ECO:0000256" key="16">
    <source>
        <dbReference type="ARBA" id="ARBA00022989"/>
    </source>
</evidence>
<keyword evidence="7" id="KW-1003">Cell membrane</keyword>
<dbReference type="Pfam" id="PF13620">
    <property type="entry name" value="CarboxypepD_reg"/>
    <property type="match status" value="3"/>
</dbReference>
<dbReference type="GO" id="GO:0008270">
    <property type="term" value="F:zinc ion binding"/>
    <property type="evidence" value="ECO:0007669"/>
    <property type="project" value="InterPro"/>
</dbReference>
<protein>
    <recommendedName>
        <fullName evidence="6">Carboxypeptidase D</fullName>
        <ecNumber evidence="5">3.4.17.22</ecNumber>
    </recommendedName>
    <alternativeName>
        <fullName evidence="22">Metallocarboxypeptidase D</fullName>
    </alternativeName>
    <alternativeName>
        <fullName evidence="23">gp180</fullName>
    </alternativeName>
</protein>
<dbReference type="FunFam" id="3.40.630.10:FF:000020">
    <property type="entry name" value="Carboxypeptidase D"/>
    <property type="match status" value="1"/>
</dbReference>
<feature type="compositionally biased region" description="Basic and acidic residues" evidence="25">
    <location>
        <begin position="1039"/>
        <end position="1050"/>
    </location>
</feature>
<reference evidence="29" key="1">
    <citation type="submission" date="2025-08" db="UniProtKB">
        <authorList>
            <consortium name="Ensembl"/>
        </authorList>
    </citation>
    <scope>IDENTIFICATION</scope>
</reference>
<evidence type="ECO:0000313" key="29">
    <source>
        <dbReference type="Ensembl" id="ENSCAFP00020013930.1"/>
    </source>
</evidence>
<dbReference type="InterPro" id="IPR034224">
    <property type="entry name" value="M14_CPD_II"/>
</dbReference>
<dbReference type="InterPro" id="IPR057247">
    <property type="entry name" value="CARBOXYPEPT_ZN_2"/>
</dbReference>
<comment type="catalytic activity">
    <reaction evidence="1">
        <text>Releases C-terminal Arg and Lys from polypeptides.</text>
        <dbReference type="EC" id="3.4.17.22"/>
    </reaction>
</comment>
<dbReference type="FunFam" id="2.60.40.1120:FF:000006">
    <property type="entry name" value="Carboxypeptidase D"/>
    <property type="match status" value="1"/>
</dbReference>
<dbReference type="PROSITE" id="PS00133">
    <property type="entry name" value="CARBOXYPEPT_ZN_2"/>
    <property type="match status" value="2"/>
</dbReference>
<comment type="caution">
    <text evidence="24">Lacks conserved residue(s) required for the propagation of feature annotation.</text>
</comment>
<keyword evidence="9" id="KW-0645">Protease</keyword>
<dbReference type="InterPro" id="IPR000834">
    <property type="entry name" value="Peptidase_M14"/>
</dbReference>
<dbReference type="SUPFAM" id="SSF53187">
    <property type="entry name" value="Zn-dependent exopeptidases"/>
    <property type="match status" value="3"/>
</dbReference>
<keyword evidence="15" id="KW-0862">Zinc</keyword>
<evidence type="ECO:0000256" key="27">
    <source>
        <dbReference type="SAM" id="SignalP"/>
    </source>
</evidence>
<keyword evidence="12 27" id="KW-0732">Signal</keyword>
<feature type="active site" description="Proton donor/acceptor" evidence="24">
    <location>
        <position position="763"/>
    </location>
</feature>
<feature type="domain" description="Peptidase M14" evidence="28">
    <location>
        <begin position="931"/>
        <end position="1215"/>
    </location>
</feature>
<evidence type="ECO:0000256" key="4">
    <source>
        <dbReference type="ARBA" id="ARBA00005988"/>
    </source>
</evidence>
<keyword evidence="8" id="KW-0121">Carboxypeptidase</keyword>
<keyword evidence="21" id="KW-0449">Lipoprotein</keyword>
<evidence type="ECO:0000256" key="7">
    <source>
        <dbReference type="ARBA" id="ARBA00022475"/>
    </source>
</evidence>
<keyword evidence="16 26" id="KW-1133">Transmembrane helix</keyword>
<evidence type="ECO:0000256" key="6">
    <source>
        <dbReference type="ARBA" id="ARBA00014107"/>
    </source>
</evidence>
<evidence type="ECO:0000256" key="2">
    <source>
        <dbReference type="ARBA" id="ARBA00001947"/>
    </source>
</evidence>
<keyword evidence="18 26" id="KW-0472">Membrane</keyword>
<sequence length="1384" mass="153653">MARGWDAGPPRRPGRLPPLLFLLLLLLLLLLQNPARAAHIKKAEATTTTTSAGAEADEGQFSRYYHEEELGSALREAAAAGPPGLARLFSIGSSVEGRPLWVLRLTAGLGPPPPDGNAGPDAAGPLLPGRPQVKLVGNMHGDETVSRQVLIYLARELAAGYRRGDPRLVRLLNTTDVYVLPSLNPDGFERAREGDCGLSDSGPPGASGRDNSRGRDLNRSFPDQFSTGEPPALDEVPEVRALMDWIRRNKFVLSGNLHGGSVVASYPFDDSPEHKATGIYSKTSDDEVFKYLAKAYASNHPIMKTGAPHCPGDEDETFKDGITNGAHWYDVEGGMQDYNYVWANCFEITLELSCCKYPPASQLRQEWENNRESLITLIEKVHIGVKGFVKDSVTGSGLENATISVAGINHNITTGRFGDFHRLLVPGTYNITAVLTGYMPLTINNIIVKEGPATKVNFSLRPTVASVIPDTTEMVVTASTVALLSNLPGTQPFQQPIQPKDFHHHHFPDMEIFLRRFANEYPNITRLYSLGKSVESRELYVMEISDNPGVHEPGEPEFKYIGNMHGNEVVGRELLLNLIEYLCKNFGTDPEVTDLVRSTRIHLMPSMNPDGYEKAQEGDSVSVIGRNNSNNFDLNRNFPDQFFQITDPTQPETIAVMSWMKSYPFVLSANLHGGSLVVNYPFDDDEQGLATYSKSPDDAVFQQIALSYSKENSQMFQGRPCKNMYPNEYFPHGITNGASWYNVPGGMQDWNYLQTNCFEVTIELGCVKYPFEKDLPKFWEQNRRSLIQFMKQVHQGVKGFVLDATDGRGILNATISVAEINHPVTTYKTGDYWRLLVPGTYKITASARGYNPVTKNVTVKSEGAIQVNFTLVRSSADSNNESKKGKGDSTNTDDVSDPTTKEFETLIKDLSAENGLEGLMLRSSSILALYRYHSYKDLSEFLRGLVMNYPHITNLTNLGQSSEYRHIWSLEISNKPNISEPEEPKIRFVAGIHGNAPVGTELLLALAEFLCLNYKKNPAVTQLVDRTRIVIVPSLNPDGRERAQEKDCTSKRGQTNAHGKDLDTDFTSKIINYTYYSPETKAIIENLIQKQDFSLSVALDGGSVLVTYPYDKPVQTVENKETLKHLASLYANNHPSMHMGQPSCPNKSDENIPGGVMRGAEWHSHLGSMKDYSVTYGHCPEITVYTSCCYFPSAAQLPSLWAENKKSLLSMLVEVHKGVHGFVKDKTGKPISKAVIVLNEGIKVHTKEGGYFHVLLAPGVHNINAIADGYQQQHSQVFVHHDAASSVVIVFDTDNRIFGLPRELVVTVSGATMSALILTACIIWCICSIKSNRHKDGFHRLRQHHDEYEDEIRMMSTGSKKSLLSHEFQDETDTEEETLYSSKH</sequence>
<feature type="domain" description="Peptidase M14" evidence="28">
    <location>
        <begin position="63"/>
        <end position="381"/>
    </location>
</feature>
<evidence type="ECO:0000256" key="21">
    <source>
        <dbReference type="ARBA" id="ARBA00023288"/>
    </source>
</evidence>
<dbReference type="GO" id="GO:0016485">
    <property type="term" value="P:protein processing"/>
    <property type="evidence" value="ECO:0007669"/>
    <property type="project" value="TreeGrafter"/>
</dbReference>
<evidence type="ECO:0000256" key="20">
    <source>
        <dbReference type="ARBA" id="ARBA00023180"/>
    </source>
</evidence>
<feature type="region of interest" description="Disordered" evidence="25">
    <location>
        <begin position="1039"/>
        <end position="1060"/>
    </location>
</feature>
<dbReference type="Pfam" id="PF00246">
    <property type="entry name" value="Peptidase_M14"/>
    <property type="match status" value="3"/>
</dbReference>
<dbReference type="Ensembl" id="ENSCAFT00020016187.1">
    <property type="protein sequence ID" value="ENSCAFP00020013930.1"/>
    <property type="gene ID" value="ENSCAFG00020011093.1"/>
</dbReference>
<evidence type="ECO:0000256" key="25">
    <source>
        <dbReference type="SAM" id="MobiDB-lite"/>
    </source>
</evidence>
<keyword evidence="14" id="KW-0378">Hydrolase</keyword>
<dbReference type="FunFam" id="3.40.630.10:FF:000043">
    <property type="entry name" value="Carboxypeptidase D"/>
    <property type="match status" value="1"/>
</dbReference>
<dbReference type="GO" id="GO:0005615">
    <property type="term" value="C:extracellular space"/>
    <property type="evidence" value="ECO:0007669"/>
    <property type="project" value="TreeGrafter"/>
</dbReference>
<evidence type="ECO:0000313" key="30">
    <source>
        <dbReference type="Proteomes" id="UP000694391"/>
    </source>
</evidence>
<feature type="region of interest" description="Disordered" evidence="25">
    <location>
        <begin position="190"/>
        <end position="233"/>
    </location>
</feature>
<evidence type="ECO:0000256" key="15">
    <source>
        <dbReference type="ARBA" id="ARBA00022833"/>
    </source>
</evidence>
<evidence type="ECO:0000256" key="14">
    <source>
        <dbReference type="ARBA" id="ARBA00022801"/>
    </source>
</evidence>
<keyword evidence="11" id="KW-0479">Metal-binding</keyword>
<comment type="subcellular location">
    <subcellularLocation>
        <location evidence="3">Cell membrane</location>
        <topology evidence="3">Single-pass type I membrane protein</topology>
    </subcellularLocation>
</comment>
<keyword evidence="30" id="KW-1185">Reference proteome</keyword>
<evidence type="ECO:0000256" key="3">
    <source>
        <dbReference type="ARBA" id="ARBA00004251"/>
    </source>
</evidence>
<dbReference type="GO" id="GO:0004181">
    <property type="term" value="F:metallocarboxypeptidase activity"/>
    <property type="evidence" value="ECO:0007669"/>
    <property type="project" value="UniProtKB-EC"/>
</dbReference>
<evidence type="ECO:0000256" key="5">
    <source>
        <dbReference type="ARBA" id="ARBA00012811"/>
    </source>
</evidence>
<dbReference type="PANTHER" id="PTHR11532">
    <property type="entry name" value="PROTEASE M14 CARBOXYPEPTIDASE"/>
    <property type="match status" value="1"/>
</dbReference>
<keyword evidence="10 26" id="KW-0812">Transmembrane</keyword>
<dbReference type="GO" id="GO:0006518">
    <property type="term" value="P:peptide metabolic process"/>
    <property type="evidence" value="ECO:0007669"/>
    <property type="project" value="TreeGrafter"/>
</dbReference>
<dbReference type="FunFam" id="2.60.40.1120:FF:000008">
    <property type="entry name" value="Carboxypeptidase D"/>
    <property type="match status" value="1"/>
</dbReference>
<evidence type="ECO:0000256" key="24">
    <source>
        <dbReference type="PROSITE-ProRule" id="PRU01379"/>
    </source>
</evidence>
<dbReference type="PROSITE" id="PS52035">
    <property type="entry name" value="PEPTIDASE_M14"/>
    <property type="match status" value="3"/>
</dbReference>
<dbReference type="PROSITE" id="PS00132">
    <property type="entry name" value="CARBOXYPEPT_ZN_1"/>
    <property type="match status" value="2"/>
</dbReference>
<feature type="chain" id="PRO_5034448744" description="Carboxypeptidase D" evidence="27">
    <location>
        <begin position="38"/>
        <end position="1384"/>
    </location>
</feature>
<dbReference type="SUPFAM" id="SSF49464">
    <property type="entry name" value="Carboxypeptidase regulatory domain-like"/>
    <property type="match status" value="3"/>
</dbReference>
<dbReference type="InterPro" id="IPR050753">
    <property type="entry name" value="Peptidase_M14_domain"/>
</dbReference>
<organism evidence="29 30">
    <name type="scientific">Canis lupus dingo</name>
    <name type="common">dingo</name>
    <dbReference type="NCBI Taxonomy" id="286419"/>
    <lineage>
        <taxon>Eukaryota</taxon>
        <taxon>Metazoa</taxon>
        <taxon>Chordata</taxon>
        <taxon>Craniata</taxon>
        <taxon>Vertebrata</taxon>
        <taxon>Euteleostomi</taxon>
        <taxon>Mammalia</taxon>
        <taxon>Eutheria</taxon>
        <taxon>Laurasiatheria</taxon>
        <taxon>Carnivora</taxon>
        <taxon>Caniformia</taxon>
        <taxon>Canidae</taxon>
        <taxon>Canis</taxon>
    </lineage>
</organism>
<dbReference type="InterPro" id="IPR033848">
    <property type="entry name" value="M14_CPD_III"/>
</dbReference>
<dbReference type="InterPro" id="IPR008969">
    <property type="entry name" value="CarboxyPept-like_regulatory"/>
</dbReference>
<evidence type="ECO:0000259" key="28">
    <source>
        <dbReference type="PROSITE" id="PS52035"/>
    </source>
</evidence>
<dbReference type="InterPro" id="IPR057246">
    <property type="entry name" value="CARBOXYPEPT_ZN_1"/>
</dbReference>
<dbReference type="CDD" id="cd06245">
    <property type="entry name" value="M14_CPD_III"/>
    <property type="match status" value="1"/>
</dbReference>
<dbReference type="CDD" id="cd03863">
    <property type="entry name" value="M14_CPD_II"/>
    <property type="match status" value="1"/>
</dbReference>
<evidence type="ECO:0000256" key="18">
    <source>
        <dbReference type="ARBA" id="ARBA00023136"/>
    </source>
</evidence>